<dbReference type="EMBL" id="UZAK01014990">
    <property type="protein sequence ID" value="VDP04999.1"/>
    <property type="molecule type" value="Genomic_DNA"/>
</dbReference>
<evidence type="ECO:0000313" key="3">
    <source>
        <dbReference type="Proteomes" id="UP000279833"/>
    </source>
</evidence>
<dbReference type="AlphaFoldDB" id="A0A183JUZ2"/>
<evidence type="ECO:0000256" key="1">
    <source>
        <dbReference type="SAM" id="Phobius"/>
    </source>
</evidence>
<protein>
    <submittedName>
        <fullName evidence="2 4">Uncharacterized protein</fullName>
    </submittedName>
</protein>
<dbReference type="WBParaSite" id="SCUD_0000653501-mRNA-1">
    <property type="protein sequence ID" value="SCUD_0000653501-mRNA-1"/>
    <property type="gene ID" value="SCUD_0000653501"/>
</dbReference>
<evidence type="ECO:0000313" key="4">
    <source>
        <dbReference type="WBParaSite" id="SCUD_0000653501-mRNA-1"/>
    </source>
</evidence>
<keyword evidence="1" id="KW-1133">Transmembrane helix</keyword>
<proteinExistence type="predicted"/>
<accession>A0A183JUZ2</accession>
<feature type="transmembrane region" description="Helical" evidence="1">
    <location>
        <begin position="16"/>
        <end position="37"/>
    </location>
</feature>
<evidence type="ECO:0000313" key="2">
    <source>
        <dbReference type="EMBL" id="VDP04999.1"/>
    </source>
</evidence>
<gene>
    <name evidence="2" type="ORF">SCUD_LOCUS6535</name>
</gene>
<reference evidence="4" key="1">
    <citation type="submission" date="2016-06" db="UniProtKB">
        <authorList>
            <consortium name="WormBaseParasite"/>
        </authorList>
    </citation>
    <scope>IDENTIFICATION</scope>
</reference>
<reference evidence="2 3" key="2">
    <citation type="submission" date="2018-11" db="EMBL/GenBank/DDBJ databases">
        <authorList>
            <consortium name="Pathogen Informatics"/>
        </authorList>
    </citation>
    <scope>NUCLEOTIDE SEQUENCE [LARGE SCALE GENOMIC DNA]</scope>
    <source>
        <strain evidence="2">Dakar</strain>
        <strain evidence="3">Dakar, Senegal</strain>
    </source>
</reference>
<keyword evidence="1" id="KW-0472">Membrane</keyword>
<organism evidence="4">
    <name type="scientific">Schistosoma curassoni</name>
    <dbReference type="NCBI Taxonomy" id="6186"/>
    <lineage>
        <taxon>Eukaryota</taxon>
        <taxon>Metazoa</taxon>
        <taxon>Spiralia</taxon>
        <taxon>Lophotrochozoa</taxon>
        <taxon>Platyhelminthes</taxon>
        <taxon>Trematoda</taxon>
        <taxon>Digenea</taxon>
        <taxon>Strigeidida</taxon>
        <taxon>Schistosomatoidea</taxon>
        <taxon>Schistosomatidae</taxon>
        <taxon>Schistosoma</taxon>
    </lineage>
</organism>
<name>A0A183JUZ2_9TREM</name>
<keyword evidence="1" id="KW-0812">Transmembrane</keyword>
<keyword evidence="3" id="KW-1185">Reference proteome</keyword>
<sequence>MTFLINSRKIFQKNQILVSYQILFVLIMHLLLVGNLFNAKHEH</sequence>
<dbReference type="Proteomes" id="UP000279833">
    <property type="component" value="Unassembled WGS sequence"/>
</dbReference>